<dbReference type="Pfam" id="PF05327">
    <property type="entry name" value="RRN3"/>
    <property type="match status" value="1"/>
</dbReference>
<reference evidence="2" key="1">
    <citation type="submission" date="2021-02" db="EMBL/GenBank/DDBJ databases">
        <authorList>
            <person name="Nowell W R."/>
        </authorList>
    </citation>
    <scope>NUCLEOTIDE SEQUENCE</scope>
</reference>
<evidence type="ECO:0000313" key="3">
    <source>
        <dbReference type="Proteomes" id="UP000663852"/>
    </source>
</evidence>
<evidence type="ECO:0000256" key="1">
    <source>
        <dbReference type="ARBA" id="ARBA00010098"/>
    </source>
</evidence>
<dbReference type="InterPro" id="IPR007991">
    <property type="entry name" value="RNA_pol_I_trans_ini_fac_RRN3"/>
</dbReference>
<dbReference type="GO" id="GO:0006361">
    <property type="term" value="P:transcription initiation at RNA polymerase I promoter"/>
    <property type="evidence" value="ECO:0007669"/>
    <property type="project" value="InterPro"/>
</dbReference>
<dbReference type="PANTHER" id="PTHR12790">
    <property type="entry name" value="TRANSCRIPTION INITIATION FACTOR IA RRN3"/>
    <property type="match status" value="1"/>
</dbReference>
<dbReference type="PANTHER" id="PTHR12790:SF0">
    <property type="entry name" value="RNA POLYMERASE I-SPECIFIC TRANSCRIPTION INITIATION FACTOR RRN3-RELATED"/>
    <property type="match status" value="1"/>
</dbReference>
<dbReference type="GO" id="GO:0005634">
    <property type="term" value="C:nucleus"/>
    <property type="evidence" value="ECO:0007669"/>
    <property type="project" value="TreeGrafter"/>
</dbReference>
<comment type="caution">
    <text evidence="2">The sequence shown here is derived from an EMBL/GenBank/DDBJ whole genome shotgun (WGS) entry which is preliminary data.</text>
</comment>
<dbReference type="GO" id="GO:0001181">
    <property type="term" value="F:RNA polymerase I general transcription initiation factor activity"/>
    <property type="evidence" value="ECO:0007669"/>
    <property type="project" value="InterPro"/>
</dbReference>
<protein>
    <recommendedName>
        <fullName evidence="4">RNA polymerase I-specific transcription initiation factor RRN3</fullName>
    </recommendedName>
</protein>
<dbReference type="EMBL" id="CAJNOJ010000126">
    <property type="protein sequence ID" value="CAF1162202.1"/>
    <property type="molecule type" value="Genomic_DNA"/>
</dbReference>
<dbReference type="AlphaFoldDB" id="A0A814TSZ0"/>
<sequence length="450" mass="53887">MNEQFLDFLQFQIDWTKQSKAVLDAFSHFQITVISSNIKHAERYLSFLFTLFTKPENSIHDFAHDTLQSLMFIVPLASTLLCTIAEQYFPFMTKDKHIQVVYVQNLLRSLNYLPIERLKFFEIVLTKLLRMDVHASRQDILQTEKRRVENEMVFTLEQSDDRMKHDQADKLDWLMFILFEYITNVSHKDGKVTRCMELNEIRRRFLGEFHFFRRHMIHLMYNFLYSTFAASIDDEFINNCWKTFVSPSISMTFRQAAIYYLCSFIARANYIKIKSVLTITHSMVDWLHMYMSTTETNTCRTNPKRHLPFYAIFQAVLYIFVYRHREIARLSNGIERVFQWRLNHIMSSELNPLKFCLPTITLRFAQLARNYQIAFCYSIIETNRRYSLPEVFSFDNYSSTVPSQILHAYFPFDPYILKRSSIFIQPIYNEYQDESEDFNSSDTNENEDIF</sequence>
<proteinExistence type="inferred from homology"/>
<dbReference type="Proteomes" id="UP000663852">
    <property type="component" value="Unassembled WGS sequence"/>
</dbReference>
<dbReference type="GO" id="GO:0001042">
    <property type="term" value="F:RNA polymerase I core binding"/>
    <property type="evidence" value="ECO:0007669"/>
    <property type="project" value="TreeGrafter"/>
</dbReference>
<comment type="similarity">
    <text evidence="1">Belongs to the RRN3 family.</text>
</comment>
<accession>A0A814TSZ0</accession>
<dbReference type="OrthoDB" id="26970at2759"/>
<organism evidence="2 3">
    <name type="scientific">Adineta ricciae</name>
    <name type="common">Rotifer</name>
    <dbReference type="NCBI Taxonomy" id="249248"/>
    <lineage>
        <taxon>Eukaryota</taxon>
        <taxon>Metazoa</taxon>
        <taxon>Spiralia</taxon>
        <taxon>Gnathifera</taxon>
        <taxon>Rotifera</taxon>
        <taxon>Eurotatoria</taxon>
        <taxon>Bdelloidea</taxon>
        <taxon>Adinetida</taxon>
        <taxon>Adinetidae</taxon>
        <taxon>Adineta</taxon>
    </lineage>
</organism>
<evidence type="ECO:0008006" key="4">
    <source>
        <dbReference type="Google" id="ProtNLM"/>
    </source>
</evidence>
<evidence type="ECO:0000313" key="2">
    <source>
        <dbReference type="EMBL" id="CAF1162202.1"/>
    </source>
</evidence>
<gene>
    <name evidence="2" type="ORF">EDS130_LOCUS23203</name>
</gene>
<name>A0A814TSZ0_ADIRI</name>